<name>A0A7X1TT34_9DEIO</name>
<evidence type="ECO:0000256" key="4">
    <source>
        <dbReference type="PROSITE-ProRule" id="PRU00742"/>
    </source>
</evidence>
<evidence type="ECO:0000256" key="2">
    <source>
        <dbReference type="ARBA" id="ARBA00022801"/>
    </source>
</evidence>
<dbReference type="PANTHER" id="PTHR43782">
    <property type="entry name" value="ARGINASE"/>
    <property type="match status" value="1"/>
</dbReference>
<dbReference type="InterPro" id="IPR006035">
    <property type="entry name" value="Ureohydrolase"/>
</dbReference>
<dbReference type="RefSeq" id="WP_152872384.1">
    <property type="nucleotide sequence ID" value="NZ_WBSL01000014.1"/>
</dbReference>
<dbReference type="Pfam" id="PF00491">
    <property type="entry name" value="Arginase"/>
    <property type="match status" value="1"/>
</dbReference>
<reference evidence="5 6" key="1">
    <citation type="submission" date="2019-10" db="EMBL/GenBank/DDBJ databases">
        <title>Deinococcus sp. isolated from soil.</title>
        <authorList>
            <person name="Li Y."/>
            <person name="Wang J."/>
        </authorList>
    </citation>
    <scope>NUCLEOTIDE SEQUENCE [LARGE SCALE GENOMIC DNA]</scope>
    <source>
        <strain evidence="5 6">SDU3-2</strain>
    </source>
</reference>
<dbReference type="GO" id="GO:0005829">
    <property type="term" value="C:cytosol"/>
    <property type="evidence" value="ECO:0007669"/>
    <property type="project" value="TreeGrafter"/>
</dbReference>
<dbReference type="CDD" id="cd09999">
    <property type="entry name" value="Arginase-like_1"/>
    <property type="match status" value="1"/>
</dbReference>
<keyword evidence="1" id="KW-0479">Metal-binding</keyword>
<evidence type="ECO:0000256" key="3">
    <source>
        <dbReference type="ARBA" id="ARBA00023211"/>
    </source>
</evidence>
<dbReference type="Proteomes" id="UP000484842">
    <property type="component" value="Unassembled WGS sequence"/>
</dbReference>
<proteinExistence type="inferred from homology"/>
<evidence type="ECO:0000313" key="5">
    <source>
        <dbReference type="EMBL" id="MPY68081.1"/>
    </source>
</evidence>
<organism evidence="5 6">
    <name type="scientific">Deinococcus terrestris</name>
    <dbReference type="NCBI Taxonomy" id="2651870"/>
    <lineage>
        <taxon>Bacteria</taxon>
        <taxon>Thermotogati</taxon>
        <taxon>Deinococcota</taxon>
        <taxon>Deinococci</taxon>
        <taxon>Deinococcales</taxon>
        <taxon>Deinococcaceae</taxon>
        <taxon>Deinococcus</taxon>
    </lineage>
</organism>
<dbReference type="InterPro" id="IPR023696">
    <property type="entry name" value="Ureohydrolase_dom_sf"/>
</dbReference>
<dbReference type="PROSITE" id="PS51409">
    <property type="entry name" value="ARGINASE_2"/>
    <property type="match status" value="1"/>
</dbReference>
<dbReference type="PIRSF" id="PIRSF036979">
    <property type="entry name" value="Arginase"/>
    <property type="match status" value="1"/>
</dbReference>
<dbReference type="SUPFAM" id="SSF52768">
    <property type="entry name" value="Arginase/deacetylase"/>
    <property type="match status" value="1"/>
</dbReference>
<gene>
    <name evidence="5" type="ORF">F8S09_15600</name>
</gene>
<evidence type="ECO:0000256" key="1">
    <source>
        <dbReference type="ARBA" id="ARBA00022723"/>
    </source>
</evidence>
<accession>A0A7X1TT34</accession>
<comment type="similarity">
    <text evidence="4">Belongs to the arginase family.</text>
</comment>
<keyword evidence="3" id="KW-0464">Manganese</keyword>
<dbReference type="GO" id="GO:0004053">
    <property type="term" value="F:arginase activity"/>
    <property type="evidence" value="ECO:0007669"/>
    <property type="project" value="TreeGrafter"/>
</dbReference>
<comment type="caution">
    <text evidence="5">The sequence shown here is derived from an EMBL/GenBank/DDBJ whole genome shotgun (WGS) entry which is preliminary data.</text>
</comment>
<dbReference type="AlphaFoldDB" id="A0A7X1TT34"/>
<keyword evidence="6" id="KW-1185">Reference proteome</keyword>
<sequence>MLVTLLDVPYDSAWAHRRMGAGPGHLLERGLEQDLRADHDLERIGLQTSGDFPTEIHTSFALYHQLAQQVQAARQRDRFPLTLAGNCGTALGMTAGLQDRTLGVLWLDAHGDFHTPETTRSGFLDGMALATLTGRAWQTLAAAIPGFQAVSPGRVLHVGGHALETSEQQAMKVAGVHQVSAATVRRLGAAAALEGALRALRAEVQQLYVHVDLDVLDAREVGPANAYAAEGGLTTAQVLTVLEQVRPVWPVVGASIASYDPGSDPQGRVAEAARQIVARLMPGDPSEAGSAPP</sequence>
<dbReference type="EMBL" id="WBSL01000014">
    <property type="protein sequence ID" value="MPY68081.1"/>
    <property type="molecule type" value="Genomic_DNA"/>
</dbReference>
<dbReference type="Gene3D" id="3.40.800.10">
    <property type="entry name" value="Ureohydrolase domain"/>
    <property type="match status" value="1"/>
</dbReference>
<evidence type="ECO:0000313" key="6">
    <source>
        <dbReference type="Proteomes" id="UP000484842"/>
    </source>
</evidence>
<dbReference type="PANTHER" id="PTHR43782:SF3">
    <property type="entry name" value="ARGINASE"/>
    <property type="match status" value="1"/>
</dbReference>
<protein>
    <submittedName>
        <fullName evidence="5">Arginase family protein</fullName>
    </submittedName>
</protein>
<keyword evidence="2" id="KW-0378">Hydrolase</keyword>
<dbReference type="GO" id="GO:0030145">
    <property type="term" value="F:manganese ion binding"/>
    <property type="evidence" value="ECO:0007669"/>
    <property type="project" value="TreeGrafter"/>
</dbReference>